<evidence type="ECO:0000313" key="3">
    <source>
        <dbReference type="Proteomes" id="UP000681075"/>
    </source>
</evidence>
<dbReference type="PANTHER" id="PTHR21366">
    <property type="entry name" value="GLYOXALASE FAMILY PROTEIN"/>
    <property type="match status" value="1"/>
</dbReference>
<keyword evidence="2" id="KW-0456">Lyase</keyword>
<reference evidence="2" key="1">
    <citation type="submission" date="2021-02" db="EMBL/GenBank/DDBJ databases">
        <title>Genome sequence of Rhodospirillales sp. strain TMPK1 isolated from soil.</title>
        <authorList>
            <person name="Nakai R."/>
            <person name="Kusada H."/>
            <person name="Tamaki H."/>
        </authorList>
    </citation>
    <scope>NUCLEOTIDE SEQUENCE</scope>
    <source>
        <strain evidence="2">TMPK1</strain>
    </source>
</reference>
<name>A0A8S8X6L6_9PROT</name>
<evidence type="ECO:0000313" key="2">
    <source>
        <dbReference type="EMBL" id="GIL38888.1"/>
    </source>
</evidence>
<dbReference type="Pfam" id="PF00903">
    <property type="entry name" value="Glyoxalase"/>
    <property type="match status" value="1"/>
</dbReference>
<keyword evidence="3" id="KW-1185">Reference proteome</keyword>
<gene>
    <name evidence="2" type="primary">gloA_2</name>
    <name evidence="2" type="ORF">TMPK1_11250</name>
</gene>
<dbReference type="InterPro" id="IPR050383">
    <property type="entry name" value="GlyoxalaseI/FosfomycinResist"/>
</dbReference>
<protein>
    <submittedName>
        <fullName evidence="2">Lactoylglutathione lyase</fullName>
    </submittedName>
</protein>
<dbReference type="EMBL" id="BOPV01000001">
    <property type="protein sequence ID" value="GIL38888.1"/>
    <property type="molecule type" value="Genomic_DNA"/>
</dbReference>
<dbReference type="RefSeq" id="WP_420241958.1">
    <property type="nucleotide sequence ID" value="NZ_BOPV01000001.1"/>
</dbReference>
<dbReference type="InterPro" id="IPR037523">
    <property type="entry name" value="VOC_core"/>
</dbReference>
<accession>A0A8S8X6L6</accession>
<dbReference type="InterPro" id="IPR029068">
    <property type="entry name" value="Glyas_Bleomycin-R_OHBP_Dase"/>
</dbReference>
<organism evidence="2 3">
    <name type="scientific">Roseiterribacter gracilis</name>
    <dbReference type="NCBI Taxonomy" id="2812848"/>
    <lineage>
        <taxon>Bacteria</taxon>
        <taxon>Pseudomonadati</taxon>
        <taxon>Pseudomonadota</taxon>
        <taxon>Alphaproteobacteria</taxon>
        <taxon>Rhodospirillales</taxon>
        <taxon>Roseiterribacteraceae</taxon>
        <taxon>Roseiterribacter</taxon>
    </lineage>
</organism>
<dbReference type="Proteomes" id="UP000681075">
    <property type="component" value="Unassembled WGS sequence"/>
</dbReference>
<dbReference type="PANTHER" id="PTHR21366:SF22">
    <property type="entry name" value="VOC DOMAIN-CONTAINING PROTEIN"/>
    <property type="match status" value="1"/>
</dbReference>
<proteinExistence type="predicted"/>
<dbReference type="PROSITE" id="PS51819">
    <property type="entry name" value="VOC"/>
    <property type="match status" value="1"/>
</dbReference>
<dbReference type="AlphaFoldDB" id="A0A8S8X6L6"/>
<dbReference type="InterPro" id="IPR004360">
    <property type="entry name" value="Glyas_Fos-R_dOase_dom"/>
</dbReference>
<sequence>METNDRPALGAILETSLYVDDFDRSVAFYDRVLGLTHQTLGDRGASFAVAPGSVLLLWRRGGSRNDNQTYPGGMIPGHDGSGPLHIAFAIPTDAYDAWKDRLKTLGIPVRSEVNWARGGRSLYFDDPDGHVLELATPGVWPNY</sequence>
<feature type="domain" description="VOC" evidence="1">
    <location>
        <begin position="11"/>
        <end position="137"/>
    </location>
</feature>
<dbReference type="SUPFAM" id="SSF54593">
    <property type="entry name" value="Glyoxalase/Bleomycin resistance protein/Dihydroxybiphenyl dioxygenase"/>
    <property type="match status" value="1"/>
</dbReference>
<comment type="caution">
    <text evidence="2">The sequence shown here is derived from an EMBL/GenBank/DDBJ whole genome shotgun (WGS) entry which is preliminary data.</text>
</comment>
<evidence type="ECO:0000259" key="1">
    <source>
        <dbReference type="PROSITE" id="PS51819"/>
    </source>
</evidence>
<dbReference type="Gene3D" id="3.10.180.10">
    <property type="entry name" value="2,3-Dihydroxybiphenyl 1,2-Dioxygenase, domain 1"/>
    <property type="match status" value="1"/>
</dbReference>
<dbReference type="GO" id="GO:0016829">
    <property type="term" value="F:lyase activity"/>
    <property type="evidence" value="ECO:0007669"/>
    <property type="project" value="UniProtKB-KW"/>
</dbReference>